<evidence type="ECO:0000256" key="1">
    <source>
        <dbReference type="ARBA" id="ARBA00001412"/>
    </source>
</evidence>
<dbReference type="PROSITE" id="PS00608">
    <property type="entry name" value="GLYCOSYL_HYDROL_F2_2"/>
    <property type="match status" value="1"/>
</dbReference>
<dbReference type="EMBL" id="FQUM01000001">
    <property type="protein sequence ID" value="SHE45930.1"/>
    <property type="molecule type" value="Genomic_DNA"/>
</dbReference>
<dbReference type="InterPro" id="IPR032312">
    <property type="entry name" value="LacZ_4"/>
</dbReference>
<dbReference type="Gene3D" id="2.60.120.260">
    <property type="entry name" value="Galactose-binding domain-like"/>
    <property type="match status" value="1"/>
</dbReference>
<evidence type="ECO:0000256" key="4">
    <source>
        <dbReference type="ARBA" id="ARBA00011245"/>
    </source>
</evidence>
<evidence type="ECO:0000256" key="2">
    <source>
        <dbReference type="ARBA" id="ARBA00001913"/>
    </source>
</evidence>
<dbReference type="RefSeq" id="WP_072998885.1">
    <property type="nucleotide sequence ID" value="NZ_FQUM01000001.1"/>
</dbReference>
<dbReference type="SUPFAM" id="SSF49303">
    <property type="entry name" value="beta-Galactosidase/glucuronidase domain"/>
    <property type="match status" value="2"/>
</dbReference>
<dbReference type="InterPro" id="IPR006102">
    <property type="entry name" value="Ig-like_GH2"/>
</dbReference>
<evidence type="ECO:0000256" key="9">
    <source>
        <dbReference type="ARBA" id="ARBA00032230"/>
    </source>
</evidence>
<evidence type="ECO:0000256" key="10">
    <source>
        <dbReference type="SAM" id="SignalP"/>
    </source>
</evidence>
<keyword evidence="6" id="KW-0378">Hydrolase</keyword>
<dbReference type="SUPFAM" id="SSF51445">
    <property type="entry name" value="(Trans)glycosidases"/>
    <property type="match status" value="1"/>
</dbReference>
<dbReference type="GO" id="GO:0004565">
    <property type="term" value="F:beta-galactosidase activity"/>
    <property type="evidence" value="ECO:0007669"/>
    <property type="project" value="UniProtKB-EC"/>
</dbReference>
<dbReference type="InterPro" id="IPR036156">
    <property type="entry name" value="Beta-gal/glucu_dom_sf"/>
</dbReference>
<organism evidence="12 13">
    <name type="scientific">Mariniphaga anaerophila</name>
    <dbReference type="NCBI Taxonomy" id="1484053"/>
    <lineage>
        <taxon>Bacteria</taxon>
        <taxon>Pseudomonadati</taxon>
        <taxon>Bacteroidota</taxon>
        <taxon>Bacteroidia</taxon>
        <taxon>Marinilabiliales</taxon>
        <taxon>Prolixibacteraceae</taxon>
        <taxon>Mariniphaga</taxon>
    </lineage>
</organism>
<dbReference type="AlphaFoldDB" id="A0A1M4TN67"/>
<dbReference type="InterPro" id="IPR023232">
    <property type="entry name" value="Glyco_hydro_2_AS"/>
</dbReference>
<feature type="signal peptide" evidence="10">
    <location>
        <begin position="1"/>
        <end position="18"/>
    </location>
</feature>
<dbReference type="InterPro" id="IPR011013">
    <property type="entry name" value="Gal_mutarotase_sf_dom"/>
</dbReference>
<evidence type="ECO:0000256" key="8">
    <source>
        <dbReference type="ARBA" id="ARBA00023295"/>
    </source>
</evidence>
<dbReference type="InterPro" id="IPR004199">
    <property type="entry name" value="B-gal_small/dom_5"/>
</dbReference>
<comment type="cofactor">
    <cofactor evidence="2">
        <name>Ca(2+)</name>
        <dbReference type="ChEBI" id="CHEBI:29108"/>
    </cofactor>
</comment>
<keyword evidence="10" id="KW-0732">Signal</keyword>
<dbReference type="PRINTS" id="PR00132">
    <property type="entry name" value="GLHYDRLASE2"/>
</dbReference>
<dbReference type="Gene3D" id="2.60.40.10">
    <property type="entry name" value="Immunoglobulins"/>
    <property type="match status" value="2"/>
</dbReference>
<evidence type="ECO:0000313" key="12">
    <source>
        <dbReference type="EMBL" id="SHE45930.1"/>
    </source>
</evidence>
<evidence type="ECO:0000259" key="11">
    <source>
        <dbReference type="SMART" id="SM01038"/>
    </source>
</evidence>
<dbReference type="Gene3D" id="3.20.20.80">
    <property type="entry name" value="Glycosidases"/>
    <property type="match status" value="1"/>
</dbReference>
<dbReference type="Pfam" id="PF02929">
    <property type="entry name" value="Bgal_small_N"/>
    <property type="match status" value="1"/>
</dbReference>
<dbReference type="Pfam" id="PF02837">
    <property type="entry name" value="Glyco_hydro_2_N"/>
    <property type="match status" value="1"/>
</dbReference>
<dbReference type="InterPro" id="IPR013783">
    <property type="entry name" value="Ig-like_fold"/>
</dbReference>
<dbReference type="InterPro" id="IPR006101">
    <property type="entry name" value="Glyco_hydro_2"/>
</dbReference>
<keyword evidence="13" id="KW-1185">Reference proteome</keyword>
<comment type="similarity">
    <text evidence="3">Belongs to the glycosyl hydrolase 2 family.</text>
</comment>
<dbReference type="InterPro" id="IPR008979">
    <property type="entry name" value="Galactose-bd-like_sf"/>
</dbReference>
<evidence type="ECO:0000256" key="5">
    <source>
        <dbReference type="ARBA" id="ARBA00012756"/>
    </source>
</evidence>
<dbReference type="EC" id="3.2.1.23" evidence="5"/>
<evidence type="ECO:0000256" key="7">
    <source>
        <dbReference type="ARBA" id="ARBA00022837"/>
    </source>
</evidence>
<evidence type="ECO:0000256" key="6">
    <source>
        <dbReference type="ARBA" id="ARBA00022801"/>
    </source>
</evidence>
<comment type="subunit">
    <text evidence="4">Monomer.</text>
</comment>
<dbReference type="Pfam" id="PF00703">
    <property type="entry name" value="Glyco_hydro_2"/>
    <property type="match status" value="1"/>
</dbReference>
<dbReference type="InterPro" id="IPR006104">
    <property type="entry name" value="Glyco_hydro_2_N"/>
</dbReference>
<dbReference type="InterPro" id="IPR014718">
    <property type="entry name" value="GH-type_carb-bd"/>
</dbReference>
<keyword evidence="8" id="KW-0326">Glycosidase</keyword>
<dbReference type="InterPro" id="IPR050347">
    <property type="entry name" value="Bact_Beta-galactosidase"/>
</dbReference>
<dbReference type="GO" id="GO:0009341">
    <property type="term" value="C:beta-galactosidase complex"/>
    <property type="evidence" value="ECO:0007669"/>
    <property type="project" value="InterPro"/>
</dbReference>
<dbReference type="SMART" id="SM01038">
    <property type="entry name" value="Bgal_small_N"/>
    <property type="match status" value="1"/>
</dbReference>
<dbReference type="InterPro" id="IPR017853">
    <property type="entry name" value="GH"/>
</dbReference>
<evidence type="ECO:0000256" key="3">
    <source>
        <dbReference type="ARBA" id="ARBA00007401"/>
    </source>
</evidence>
<dbReference type="STRING" id="1484053.SAMN05444274_101410"/>
<feature type="chain" id="PRO_5009907581" description="beta-galactosidase" evidence="10">
    <location>
        <begin position="19"/>
        <end position="1049"/>
    </location>
</feature>
<gene>
    <name evidence="12" type="ORF">SAMN05444274_101410</name>
</gene>
<dbReference type="PANTHER" id="PTHR46323:SF2">
    <property type="entry name" value="BETA-GALACTOSIDASE"/>
    <property type="match status" value="1"/>
</dbReference>
<accession>A0A1M4TN67</accession>
<dbReference type="Gene3D" id="2.70.98.10">
    <property type="match status" value="1"/>
</dbReference>
<dbReference type="SUPFAM" id="SSF49785">
    <property type="entry name" value="Galactose-binding domain-like"/>
    <property type="match status" value="1"/>
</dbReference>
<dbReference type="GO" id="GO:0005990">
    <property type="term" value="P:lactose catabolic process"/>
    <property type="evidence" value="ECO:0007669"/>
    <property type="project" value="TreeGrafter"/>
</dbReference>
<name>A0A1M4TN67_9BACT</name>
<protein>
    <recommendedName>
        <fullName evidence="5">beta-galactosidase</fullName>
        <ecNumber evidence="5">3.2.1.23</ecNumber>
    </recommendedName>
    <alternativeName>
        <fullName evidence="9">Lactase</fullName>
    </alternativeName>
</protein>
<keyword evidence="7" id="KW-0106">Calcium</keyword>
<dbReference type="GO" id="GO:0030246">
    <property type="term" value="F:carbohydrate binding"/>
    <property type="evidence" value="ECO:0007669"/>
    <property type="project" value="InterPro"/>
</dbReference>
<comment type="catalytic activity">
    <reaction evidence="1">
        <text>Hydrolysis of terminal non-reducing beta-D-galactose residues in beta-D-galactosides.</text>
        <dbReference type="EC" id="3.2.1.23"/>
    </reaction>
</comment>
<dbReference type="InterPro" id="IPR006103">
    <property type="entry name" value="Glyco_hydro_2_cat"/>
</dbReference>
<dbReference type="PANTHER" id="PTHR46323">
    <property type="entry name" value="BETA-GALACTOSIDASE"/>
    <property type="match status" value="1"/>
</dbReference>
<dbReference type="Proteomes" id="UP000184164">
    <property type="component" value="Unassembled WGS sequence"/>
</dbReference>
<reference evidence="12 13" key="1">
    <citation type="submission" date="2016-11" db="EMBL/GenBank/DDBJ databases">
        <authorList>
            <person name="Jaros S."/>
            <person name="Januszkiewicz K."/>
            <person name="Wedrychowicz H."/>
        </authorList>
    </citation>
    <scope>NUCLEOTIDE SEQUENCE [LARGE SCALE GENOMIC DNA]</scope>
    <source>
        <strain evidence="12 13">DSM 26910</strain>
    </source>
</reference>
<dbReference type="FunFam" id="2.60.40.10:FF:000680">
    <property type="entry name" value="Beta-galactosidase"/>
    <property type="match status" value="1"/>
</dbReference>
<dbReference type="Pfam" id="PF02836">
    <property type="entry name" value="Glyco_hydro_2_C"/>
    <property type="match status" value="1"/>
</dbReference>
<dbReference type="SUPFAM" id="SSF74650">
    <property type="entry name" value="Galactose mutarotase-like"/>
    <property type="match status" value="1"/>
</dbReference>
<dbReference type="Pfam" id="PF16353">
    <property type="entry name" value="LacZ_4"/>
    <property type="match status" value="1"/>
</dbReference>
<proteinExistence type="inferred from homology"/>
<sequence length="1049" mass="120386">MKFLAFSLLLSIALGSFAQQNPDWENPAVFNKNKEKPHATLMPFRSVEEALSQKPHQSVFYKTLSGTWKFNWVRKPADRPVDFYKTDYDVSGWDNIPVPSNWELEGYGIPIYVNHQYEFADHKAPVSDEIKFIDNLYPANPGQVPHDYNPVGSYRRTFTVPESWNGRRVFIQFGAVKSAFYLWINGQKVGYSQGSKTPAEWDITKYLKEGENVIAAEVFRWSDGSYLESQDFWRISGIERDVFLYSTPEVRIRDFFAKADLDSEYKNGVFSLDVDLKNQVSRLRSGNYKVTYQIFDAENSVIASDEMEAKINRKEDLSLTFNKEINNPLKWTAETPNLYSLVISLKNDDGETTEVVTSKIGFRKVEIKDAIFYINGVAVAIKGVNRHEHDQYNGHVISEENMIKEIALMKQFNINAVRTSHYPSCERFYELCDEYGLYVTNEANIESHGMYYGEYSLAKKPEWTAAHVDRNMRMVERDKNHPSVIVWSMGNEAGDGIVFSEVYKTIKERDTSRPIHYERAIMGDNTDIFCPQYPGVSTLKKYKEKKQTKPFISSEYSHAMGNSNGNLADLWDVFNEDRNDQLQGGYIWDWIDQALVKKADDGTEFWAYGGDYGKNMPSDANFVCNGIISADYTPHPAIWEVKYAYQNILFKQTEKGYQVTNYHDFSDLSNYEISWTISDNGVKKYSGTFDDVNLQPGESKILVFPVPAMALMPGIERFVDFSVTLKNDQPFRPAGFEVAHEQFKMEGDFAPVTTEEESGKLTLNEQGNLIKINGTSFDITFDKAEGTLASYAVNGVELLQKGPQVNFWRPANDNDKGNQMLNRLGVWREVSREIKPAAVKTQNTENGEIVITVDYNLEKVKSTQKVVYTIQGNGKIEIHSAFSTTEKELPEMPRVGMRWKMPVNFDNLEYYGRGPQENYIDRNRSAFVGIYGGKVADQYFNYVRPQENGYKTDTRWFVLRNENGWGIKVTGKAPIGFSALHNPIEDFDMEDMNDYRHTNDIVKKDGVFITTDMRQMGIAGDNSWGARPYKQYTIPAQDYEFEFTIEPVF</sequence>
<feature type="domain" description="Beta galactosidase small chain/" evidence="11">
    <location>
        <begin position="771"/>
        <end position="1046"/>
    </location>
</feature>
<evidence type="ECO:0000313" key="13">
    <source>
        <dbReference type="Proteomes" id="UP000184164"/>
    </source>
</evidence>